<dbReference type="InterPro" id="IPR000572">
    <property type="entry name" value="OxRdtase_Mopterin-bd_dom"/>
</dbReference>
<feature type="signal peptide" evidence="1">
    <location>
        <begin position="1"/>
        <end position="20"/>
    </location>
</feature>
<keyword evidence="1" id="KW-0732">Signal</keyword>
<organism evidence="3 4">
    <name type="scientific">Halomonas lysinitropha</name>
    <dbReference type="NCBI Taxonomy" id="2607506"/>
    <lineage>
        <taxon>Bacteria</taxon>
        <taxon>Pseudomonadati</taxon>
        <taxon>Pseudomonadota</taxon>
        <taxon>Gammaproteobacteria</taxon>
        <taxon>Oceanospirillales</taxon>
        <taxon>Halomonadaceae</taxon>
        <taxon>Halomonas</taxon>
    </lineage>
</organism>
<dbReference type="Proteomes" id="UP000326725">
    <property type="component" value="Unassembled WGS sequence"/>
</dbReference>
<keyword evidence="4" id="KW-1185">Reference proteome</keyword>
<dbReference type="Gene3D" id="3.90.420.10">
    <property type="entry name" value="Oxidoreductase, molybdopterin-binding domain"/>
    <property type="match status" value="1"/>
</dbReference>
<evidence type="ECO:0000256" key="1">
    <source>
        <dbReference type="SAM" id="SignalP"/>
    </source>
</evidence>
<feature type="chain" id="PRO_5023883335" evidence="1">
    <location>
        <begin position="21"/>
        <end position="170"/>
    </location>
</feature>
<dbReference type="AlphaFoldDB" id="A0A5K1IAT2"/>
<dbReference type="EMBL" id="CABVOU010000039">
    <property type="protein sequence ID" value="VVZ96312.1"/>
    <property type="molecule type" value="Genomic_DNA"/>
</dbReference>
<accession>A0A5K1IAT2</accession>
<protein>
    <submittedName>
        <fullName evidence="3">Oxidoreductase molybdopterin binding domain protein</fullName>
    </submittedName>
</protein>
<evidence type="ECO:0000259" key="2">
    <source>
        <dbReference type="Pfam" id="PF00174"/>
    </source>
</evidence>
<name>A0A5K1IAT2_9GAMM</name>
<dbReference type="InterPro" id="IPR036374">
    <property type="entry name" value="OxRdtase_Mopterin-bd_sf"/>
</dbReference>
<evidence type="ECO:0000313" key="3">
    <source>
        <dbReference type="EMBL" id="VVZ96312.1"/>
    </source>
</evidence>
<dbReference type="SUPFAM" id="SSF56524">
    <property type="entry name" value="Oxidoreductase molybdopterin-binding domain"/>
    <property type="match status" value="1"/>
</dbReference>
<feature type="domain" description="Oxidoreductase molybdopterin-binding" evidence="2">
    <location>
        <begin position="75"/>
        <end position="144"/>
    </location>
</feature>
<proteinExistence type="predicted"/>
<gene>
    <name evidence="3" type="ORF">HALO32_02408</name>
</gene>
<evidence type="ECO:0000313" key="4">
    <source>
        <dbReference type="Proteomes" id="UP000326725"/>
    </source>
</evidence>
<dbReference type="Pfam" id="PF00174">
    <property type="entry name" value="Oxidored_molyb"/>
    <property type="match status" value="1"/>
</dbReference>
<reference evidence="3 4" key="1">
    <citation type="submission" date="2019-09" db="EMBL/GenBank/DDBJ databases">
        <authorList>
            <person name="Criscuolo A."/>
        </authorList>
    </citation>
    <scope>NUCLEOTIDE SEQUENCE [LARGE SCALE GENOMIC DNA]</scope>
    <source>
        <strain evidence="4">3(2)</strain>
    </source>
</reference>
<sequence length="170" mass="19009">MLIRHCLVLATLLLSGPVLAQADAATLPAPEGAVKLVVSGQIAATNRGAEAHLDLDLLEPLPGHELTTSTSVTDGVNHFEGFLMRDLLERLGASGETAIALALNDYVVEIPLQDFYDYDVILATHMDGQRLTRRDKGPLWIVYPRDDHAELQDIRYDYRWVWQLHRLEIE</sequence>